<evidence type="ECO:0000256" key="1">
    <source>
        <dbReference type="ARBA" id="ARBA00004613"/>
    </source>
</evidence>
<feature type="transmembrane region" description="Helical" evidence="6">
    <location>
        <begin position="24"/>
        <end position="44"/>
    </location>
</feature>
<evidence type="ECO:0000256" key="6">
    <source>
        <dbReference type="SAM" id="Phobius"/>
    </source>
</evidence>
<dbReference type="RefSeq" id="XP_030518711.1">
    <property type="nucleotide sequence ID" value="XM_030662851.1"/>
</dbReference>
<dbReference type="InterPro" id="IPR010264">
    <property type="entry name" value="Self-incomp_S1"/>
</dbReference>
<keyword evidence="5" id="KW-0732">Signal</keyword>
<gene>
    <name evidence="8" type="primary">LOC115732186</name>
</gene>
<sequence>MISSAKPKITVESQNFNTSVVKKLNLILLLTIATSAFAVFGYLVHTINQLDDGNSLKVLDLSTDMGEQTIADGGSYEWKFSEDPSHDTQLLCDGNMPGADVLHFAAYVQRRDSCFEDCDWKFTSNGVFRLVVGQWEFYFSISAISS</sequence>
<reference evidence="8" key="1">
    <citation type="submission" date="2025-08" db="UniProtKB">
        <authorList>
            <consortium name="RefSeq"/>
        </authorList>
    </citation>
    <scope>IDENTIFICATION</scope>
    <source>
        <tissue evidence="8">Leaf</tissue>
    </source>
</reference>
<name>A0A8B8N8G0_9MYRT</name>
<keyword evidence="3" id="KW-0713">Self-incompatibility</keyword>
<dbReference type="AlphaFoldDB" id="A0A8B8N8G0"/>
<evidence type="ECO:0000256" key="3">
    <source>
        <dbReference type="ARBA" id="ARBA00022471"/>
    </source>
</evidence>
<keyword evidence="7" id="KW-1185">Reference proteome</keyword>
<dbReference type="GO" id="GO:0060320">
    <property type="term" value="P:rejection of self pollen"/>
    <property type="evidence" value="ECO:0007669"/>
    <property type="project" value="UniProtKB-KW"/>
</dbReference>
<organism evidence="7 8">
    <name type="scientific">Rhodamnia argentea</name>
    <dbReference type="NCBI Taxonomy" id="178133"/>
    <lineage>
        <taxon>Eukaryota</taxon>
        <taxon>Viridiplantae</taxon>
        <taxon>Streptophyta</taxon>
        <taxon>Embryophyta</taxon>
        <taxon>Tracheophyta</taxon>
        <taxon>Spermatophyta</taxon>
        <taxon>Magnoliopsida</taxon>
        <taxon>eudicotyledons</taxon>
        <taxon>Gunneridae</taxon>
        <taxon>Pentapetalae</taxon>
        <taxon>rosids</taxon>
        <taxon>malvids</taxon>
        <taxon>Myrtales</taxon>
        <taxon>Myrtaceae</taxon>
        <taxon>Myrtoideae</taxon>
        <taxon>Myrteae</taxon>
        <taxon>Australasian group</taxon>
        <taxon>Rhodamnia</taxon>
    </lineage>
</organism>
<keyword evidence="6" id="KW-0812">Transmembrane</keyword>
<keyword evidence="6" id="KW-1133">Transmembrane helix</keyword>
<evidence type="ECO:0000256" key="4">
    <source>
        <dbReference type="ARBA" id="ARBA00022525"/>
    </source>
</evidence>
<accession>A0A8B8N8G0</accession>
<dbReference type="Proteomes" id="UP000827889">
    <property type="component" value="Chromosome 3"/>
</dbReference>
<evidence type="ECO:0000313" key="8">
    <source>
        <dbReference type="RefSeq" id="XP_030518711.1"/>
    </source>
</evidence>
<proteinExistence type="inferred from homology"/>
<evidence type="ECO:0000256" key="5">
    <source>
        <dbReference type="ARBA" id="ARBA00022729"/>
    </source>
</evidence>
<comment type="subcellular location">
    <subcellularLocation>
        <location evidence="1">Secreted</location>
    </subcellularLocation>
</comment>
<evidence type="ECO:0000256" key="2">
    <source>
        <dbReference type="ARBA" id="ARBA00005581"/>
    </source>
</evidence>
<protein>
    <submittedName>
        <fullName evidence="8">Uncharacterized protein LOC115732186</fullName>
    </submittedName>
</protein>
<dbReference type="KEGG" id="rarg:115732186"/>
<dbReference type="Pfam" id="PF05938">
    <property type="entry name" value="Self-incomp_S1"/>
    <property type="match status" value="1"/>
</dbReference>
<dbReference type="GO" id="GO:0005576">
    <property type="term" value="C:extracellular region"/>
    <property type="evidence" value="ECO:0007669"/>
    <property type="project" value="UniProtKB-SubCell"/>
</dbReference>
<dbReference type="OrthoDB" id="1900999at2759"/>
<comment type="similarity">
    <text evidence="2">Belongs to the plant self-incompatibility (S1) protein family.</text>
</comment>
<evidence type="ECO:0000313" key="7">
    <source>
        <dbReference type="Proteomes" id="UP000827889"/>
    </source>
</evidence>
<keyword evidence="6" id="KW-0472">Membrane</keyword>
<dbReference type="GeneID" id="115732186"/>
<keyword evidence="4" id="KW-0964">Secreted</keyword>